<dbReference type="Pfam" id="PF09685">
    <property type="entry name" value="MamF_MmsF"/>
    <property type="match status" value="1"/>
</dbReference>
<sequence length="195" mass="22523">MESIASKIKQARIRKGMSQEELADQSQISLRTVQRIENEQNEPRGKTLQLICDTLQINIEDLLDYGKKEDRQFLMFFHLSVICGVFIPAGNIILPMILWLTKRDKIIGLNRVGARLLNFQIVWTILSYSLPIVIMFFGSDLEPYFQFVDNIPTFNSIIYSFGGFSFINYALAVVFAILNYRDKQITYPSIIPMIK</sequence>
<feature type="transmembrane region" description="Helical" evidence="6">
    <location>
        <begin position="112"/>
        <end position="137"/>
    </location>
</feature>
<evidence type="ECO:0000313" key="8">
    <source>
        <dbReference type="EMBL" id="BAO54364.1"/>
    </source>
</evidence>
<dbReference type="PROSITE" id="PS50943">
    <property type="entry name" value="HTH_CROC1"/>
    <property type="match status" value="1"/>
</dbReference>
<dbReference type="InterPro" id="IPR010982">
    <property type="entry name" value="Lambda_DNA-bd_dom_sf"/>
</dbReference>
<dbReference type="InterPro" id="IPR050807">
    <property type="entry name" value="TransReg_Diox_bact_type"/>
</dbReference>
<comment type="subcellular location">
    <subcellularLocation>
        <location evidence="1">Membrane</location>
        <topology evidence="1">Multi-pass membrane protein</topology>
    </subcellularLocation>
</comment>
<name>W8VNC4_9FLAO</name>
<feature type="transmembrane region" description="Helical" evidence="6">
    <location>
        <begin position="73"/>
        <end position="100"/>
    </location>
</feature>
<dbReference type="GO" id="GO:0005829">
    <property type="term" value="C:cytosol"/>
    <property type="evidence" value="ECO:0007669"/>
    <property type="project" value="TreeGrafter"/>
</dbReference>
<dbReference type="Pfam" id="PF01381">
    <property type="entry name" value="HTH_3"/>
    <property type="match status" value="1"/>
</dbReference>
<evidence type="ECO:0000256" key="5">
    <source>
        <dbReference type="ARBA" id="ARBA00023136"/>
    </source>
</evidence>
<keyword evidence="9" id="KW-1185">Reference proteome</keyword>
<keyword evidence="2 6" id="KW-0812">Transmembrane</keyword>
<evidence type="ECO:0000259" key="7">
    <source>
        <dbReference type="PROSITE" id="PS50943"/>
    </source>
</evidence>
<dbReference type="GO" id="GO:0003677">
    <property type="term" value="F:DNA binding"/>
    <property type="evidence" value="ECO:0007669"/>
    <property type="project" value="UniProtKB-KW"/>
</dbReference>
<dbReference type="InterPro" id="IPR001387">
    <property type="entry name" value="Cro/C1-type_HTH"/>
</dbReference>
<dbReference type="GO" id="GO:0003700">
    <property type="term" value="F:DNA-binding transcription factor activity"/>
    <property type="evidence" value="ECO:0007669"/>
    <property type="project" value="TreeGrafter"/>
</dbReference>
<dbReference type="STRING" id="1454201.NMS_0355"/>
<dbReference type="OrthoDB" id="1357763at2"/>
<organism evidence="8 9">
    <name type="scientific">Nonlabens marinus S1-08</name>
    <dbReference type="NCBI Taxonomy" id="1454201"/>
    <lineage>
        <taxon>Bacteria</taxon>
        <taxon>Pseudomonadati</taxon>
        <taxon>Bacteroidota</taxon>
        <taxon>Flavobacteriia</taxon>
        <taxon>Flavobacteriales</taxon>
        <taxon>Flavobacteriaceae</taxon>
        <taxon>Nonlabens</taxon>
    </lineage>
</organism>
<dbReference type="AlphaFoldDB" id="W8VNC4"/>
<evidence type="ECO:0000256" key="1">
    <source>
        <dbReference type="ARBA" id="ARBA00004141"/>
    </source>
</evidence>
<dbReference type="RefSeq" id="WP_041495094.1">
    <property type="nucleotide sequence ID" value="NZ_AP014548.1"/>
</dbReference>
<dbReference type="CDD" id="cd00093">
    <property type="entry name" value="HTH_XRE"/>
    <property type="match status" value="1"/>
</dbReference>
<gene>
    <name evidence="8" type="ORF">NMS_0355</name>
</gene>
<dbReference type="Proteomes" id="UP000031760">
    <property type="component" value="Chromosome"/>
</dbReference>
<dbReference type="SMART" id="SM00530">
    <property type="entry name" value="HTH_XRE"/>
    <property type="match status" value="1"/>
</dbReference>
<proteinExistence type="predicted"/>
<dbReference type="Gene3D" id="1.10.260.40">
    <property type="entry name" value="lambda repressor-like DNA-binding domains"/>
    <property type="match status" value="1"/>
</dbReference>
<accession>W8VNC4</accession>
<dbReference type="SUPFAM" id="SSF47413">
    <property type="entry name" value="lambda repressor-like DNA-binding domains"/>
    <property type="match status" value="1"/>
</dbReference>
<reference evidence="8 9" key="1">
    <citation type="journal article" date="2014" name="Proc. Natl. Acad. Sci. U.S.A.">
        <title>Functional characterization of flavobacteria rhodopsins reveals a unique class of light-driven chloride pump in bacteria.</title>
        <authorList>
            <person name="Yoshizawa S."/>
            <person name="Kumagai Y."/>
            <person name="Kim H."/>
            <person name="Ogura Y."/>
            <person name="Hayashi T."/>
            <person name="Iwasaki W."/>
            <person name="DeLong E.F."/>
            <person name="Kogure K."/>
        </authorList>
    </citation>
    <scope>NUCLEOTIDE SEQUENCE [LARGE SCALE GENOMIC DNA]</scope>
    <source>
        <strain evidence="8 9">S1-08</strain>
    </source>
</reference>
<protein>
    <recommendedName>
        <fullName evidence="7">HTH cro/C1-type domain-containing protein</fullName>
    </recommendedName>
</protein>
<feature type="domain" description="HTH cro/C1-type" evidence="7">
    <location>
        <begin position="8"/>
        <end position="62"/>
    </location>
</feature>
<dbReference type="PANTHER" id="PTHR46797:SF1">
    <property type="entry name" value="METHYLPHOSPHONATE SYNTHASE"/>
    <property type="match status" value="1"/>
</dbReference>
<dbReference type="InterPro" id="IPR019109">
    <property type="entry name" value="MamF_MmsF"/>
</dbReference>
<evidence type="ECO:0000313" key="9">
    <source>
        <dbReference type="Proteomes" id="UP000031760"/>
    </source>
</evidence>
<feature type="transmembrane region" description="Helical" evidence="6">
    <location>
        <begin position="157"/>
        <end position="178"/>
    </location>
</feature>
<dbReference type="HOGENOM" id="CLU_099806_1_0_10"/>
<evidence type="ECO:0000256" key="6">
    <source>
        <dbReference type="SAM" id="Phobius"/>
    </source>
</evidence>
<evidence type="ECO:0000256" key="3">
    <source>
        <dbReference type="ARBA" id="ARBA00022989"/>
    </source>
</evidence>
<evidence type="ECO:0000256" key="2">
    <source>
        <dbReference type="ARBA" id="ARBA00022692"/>
    </source>
</evidence>
<dbReference type="PANTHER" id="PTHR46797">
    <property type="entry name" value="HTH-TYPE TRANSCRIPTIONAL REGULATOR"/>
    <property type="match status" value="1"/>
</dbReference>
<dbReference type="EMBL" id="AP014548">
    <property type="protein sequence ID" value="BAO54364.1"/>
    <property type="molecule type" value="Genomic_DNA"/>
</dbReference>
<evidence type="ECO:0000256" key="4">
    <source>
        <dbReference type="ARBA" id="ARBA00023125"/>
    </source>
</evidence>
<keyword evidence="5 6" id="KW-0472">Membrane</keyword>
<keyword evidence="3 6" id="KW-1133">Transmembrane helix</keyword>
<dbReference type="KEGG" id="nmf:NMS_0355"/>
<keyword evidence="4" id="KW-0238">DNA-binding</keyword>